<keyword evidence="3" id="KW-0067">ATP-binding</keyword>
<keyword evidence="6" id="KW-1185">Reference proteome</keyword>
<reference evidence="6" key="1">
    <citation type="submission" date="2015-01" db="EMBL/GenBank/DDBJ databases">
        <title>Flavisolibacter sp./LCS9/ whole genome sequencing.</title>
        <authorList>
            <person name="Kim M.K."/>
            <person name="Srinivasan S."/>
            <person name="Lee J.-J."/>
        </authorList>
    </citation>
    <scope>NUCLEOTIDE SEQUENCE [LARGE SCALE GENOMIC DNA]</scope>
    <source>
        <strain evidence="6">LCS9</strain>
    </source>
</reference>
<dbReference type="KEGG" id="fla:SY85_15645"/>
<dbReference type="SMART" id="SM00796">
    <property type="entry name" value="AHS1"/>
    <property type="match status" value="1"/>
</dbReference>
<dbReference type="Proteomes" id="UP000077177">
    <property type="component" value="Chromosome"/>
</dbReference>
<proteinExistence type="predicted"/>
<dbReference type="GO" id="GO:0005524">
    <property type="term" value="F:ATP binding"/>
    <property type="evidence" value="ECO:0007669"/>
    <property type="project" value="UniProtKB-KW"/>
</dbReference>
<dbReference type="Pfam" id="PF02682">
    <property type="entry name" value="CT_C_D"/>
    <property type="match status" value="1"/>
</dbReference>
<keyword evidence="2" id="KW-0378">Hydrolase</keyword>
<dbReference type="Gene3D" id="3.30.1360.40">
    <property type="match status" value="1"/>
</dbReference>
<dbReference type="RefSeq" id="WP_066405838.1">
    <property type="nucleotide sequence ID" value="NZ_CP011390.1"/>
</dbReference>
<evidence type="ECO:0000313" key="5">
    <source>
        <dbReference type="EMBL" id="ANE51717.1"/>
    </source>
</evidence>
<accession>A0A172TYA1</accession>
<dbReference type="InterPro" id="IPR003833">
    <property type="entry name" value="CT_C_D"/>
</dbReference>
<gene>
    <name evidence="5" type="ORF">SY85_15645</name>
</gene>
<protein>
    <recommendedName>
        <fullName evidence="4">Carboxyltransferase domain-containing protein</fullName>
    </recommendedName>
</protein>
<dbReference type="EMBL" id="CP011390">
    <property type="protein sequence ID" value="ANE51717.1"/>
    <property type="molecule type" value="Genomic_DNA"/>
</dbReference>
<keyword evidence="1" id="KW-0547">Nucleotide-binding</keyword>
<dbReference type="PANTHER" id="PTHR34698:SF2">
    <property type="entry name" value="5-OXOPROLINASE SUBUNIT B"/>
    <property type="match status" value="1"/>
</dbReference>
<evidence type="ECO:0000259" key="4">
    <source>
        <dbReference type="SMART" id="SM00796"/>
    </source>
</evidence>
<evidence type="ECO:0000256" key="1">
    <source>
        <dbReference type="ARBA" id="ARBA00022741"/>
    </source>
</evidence>
<dbReference type="SUPFAM" id="SSF50891">
    <property type="entry name" value="Cyclophilin-like"/>
    <property type="match status" value="1"/>
</dbReference>
<feature type="domain" description="Carboxyltransferase" evidence="4">
    <location>
        <begin position="8"/>
        <end position="218"/>
    </location>
</feature>
<dbReference type="PATRIC" id="fig|1492898.3.peg.3397"/>
<evidence type="ECO:0000256" key="3">
    <source>
        <dbReference type="ARBA" id="ARBA00022840"/>
    </source>
</evidence>
<dbReference type="SUPFAM" id="SSF160467">
    <property type="entry name" value="PH0987 N-terminal domain-like"/>
    <property type="match status" value="1"/>
</dbReference>
<dbReference type="AlphaFoldDB" id="A0A172TYA1"/>
<dbReference type="PANTHER" id="PTHR34698">
    <property type="entry name" value="5-OXOPROLINASE SUBUNIT B"/>
    <property type="match status" value="1"/>
</dbReference>
<dbReference type="Gene3D" id="2.40.100.10">
    <property type="entry name" value="Cyclophilin-like"/>
    <property type="match status" value="1"/>
</dbReference>
<organism evidence="5 6">
    <name type="scientific">Flavisolibacter tropicus</name>
    <dbReference type="NCBI Taxonomy" id="1492898"/>
    <lineage>
        <taxon>Bacteria</taxon>
        <taxon>Pseudomonadati</taxon>
        <taxon>Bacteroidota</taxon>
        <taxon>Chitinophagia</taxon>
        <taxon>Chitinophagales</taxon>
        <taxon>Chitinophagaceae</taxon>
        <taxon>Flavisolibacter</taxon>
    </lineage>
</organism>
<evidence type="ECO:0000313" key="6">
    <source>
        <dbReference type="Proteomes" id="UP000077177"/>
    </source>
</evidence>
<dbReference type="GO" id="GO:0016787">
    <property type="term" value="F:hydrolase activity"/>
    <property type="evidence" value="ECO:0007669"/>
    <property type="project" value="UniProtKB-KW"/>
</dbReference>
<dbReference type="OrthoDB" id="9778567at2"/>
<dbReference type="NCBIfam" id="TIGR00370">
    <property type="entry name" value="5-oxoprolinase subunit PxpB"/>
    <property type="match status" value="1"/>
</dbReference>
<sequence length="242" mass="27191">MPEQQKSYTIYPLGETALTLDFGNVIDAAINKRVLALFEKLRELKLPFLLDIVPAYASLTIYYDVVQVQQLIHDDLTPAHAMEVLLENTLASLEVESYQASRLVKVPVCYSDTYAPDLQALASAKAMTTEYVVALHTTQTYRVYMIGFVPGFAYMGEVNEKIAMPRRDQPRLRVEAGSVGIAGRQTGIYPFTTPGGWQIIGRTPLKLFDLHQKEPTLLQPGDEVQFYSITEDEFESYKGRTA</sequence>
<evidence type="ECO:0000256" key="2">
    <source>
        <dbReference type="ARBA" id="ARBA00022801"/>
    </source>
</evidence>
<dbReference type="STRING" id="1492898.SY85_15645"/>
<dbReference type="InterPro" id="IPR010016">
    <property type="entry name" value="PxpB"/>
</dbReference>
<dbReference type="InterPro" id="IPR029000">
    <property type="entry name" value="Cyclophilin-like_dom_sf"/>
</dbReference>
<name>A0A172TYA1_9BACT</name>
<reference evidence="5 6" key="2">
    <citation type="journal article" date="2016" name="Int. J. Syst. Evol. Microbiol.">
        <title>Flavisolibacter tropicus sp. nov., isolated from tropical soil.</title>
        <authorList>
            <person name="Lee J.J."/>
            <person name="Kang M.S."/>
            <person name="Kim G.S."/>
            <person name="Lee C.S."/>
            <person name="Lim S."/>
            <person name="Lee J."/>
            <person name="Roh S.H."/>
            <person name="Kang H."/>
            <person name="Ha J.M."/>
            <person name="Bae S."/>
            <person name="Jung H.Y."/>
            <person name="Kim M.K."/>
        </authorList>
    </citation>
    <scope>NUCLEOTIDE SEQUENCE [LARGE SCALE GENOMIC DNA]</scope>
    <source>
        <strain evidence="5 6">LCS9</strain>
    </source>
</reference>